<protein>
    <recommendedName>
        <fullName evidence="8">Cell cycle checkpoint protein</fullName>
    </recommendedName>
</protein>
<evidence type="ECO:0000256" key="3">
    <source>
        <dbReference type="ARBA" id="ARBA00022763"/>
    </source>
</evidence>
<keyword evidence="5" id="KW-0539">Nucleus</keyword>
<keyword evidence="3" id="KW-0227">DNA damage</keyword>
<keyword evidence="4" id="KW-0234">DNA repair</keyword>
<evidence type="ECO:0000256" key="5">
    <source>
        <dbReference type="ARBA" id="ARBA00023242"/>
    </source>
</evidence>
<evidence type="ECO:0000256" key="4">
    <source>
        <dbReference type="ARBA" id="ARBA00023204"/>
    </source>
</evidence>
<dbReference type="PANTHER" id="PTHR10870">
    <property type="entry name" value="CELL CYCLE CHECKPOINT PROTEIN RAD1"/>
    <property type="match status" value="1"/>
</dbReference>
<evidence type="ECO:0000256" key="2">
    <source>
        <dbReference type="ARBA" id="ARBA00010991"/>
    </source>
</evidence>
<comment type="similarity">
    <text evidence="2">Belongs to the rad1 family.</text>
</comment>
<dbReference type="InterPro" id="IPR003021">
    <property type="entry name" value="Rad1_Rec1_Rad17"/>
</dbReference>
<dbReference type="Pfam" id="PF02144">
    <property type="entry name" value="Rad1"/>
    <property type="match status" value="1"/>
</dbReference>
<evidence type="ECO:0000256" key="1">
    <source>
        <dbReference type="ARBA" id="ARBA00004123"/>
    </source>
</evidence>
<dbReference type="InterPro" id="IPR046938">
    <property type="entry name" value="DNA_clamp_sf"/>
</dbReference>
<dbReference type="PRINTS" id="PR01246">
    <property type="entry name" value="RAD1REPAIR"/>
</dbReference>
<dbReference type="PANTHER" id="PTHR10870:SF0">
    <property type="entry name" value="CELL CYCLE CHECKPOINT PROTEIN RAD1"/>
    <property type="match status" value="1"/>
</dbReference>
<proteinExistence type="inferred from homology"/>
<keyword evidence="7" id="KW-1185">Reference proteome</keyword>
<accession>A0ABP0TWI4</accession>
<dbReference type="Proteomes" id="UP001497512">
    <property type="component" value="Chromosome 15"/>
</dbReference>
<evidence type="ECO:0000313" key="6">
    <source>
        <dbReference type="EMBL" id="CAK9206329.1"/>
    </source>
</evidence>
<dbReference type="CDD" id="cd00577">
    <property type="entry name" value="PCNA"/>
    <property type="match status" value="1"/>
</dbReference>
<sequence>MDSTATQEAPELAVRCLLDNVQGLVDALSCIRWKKQQDAICELSEHGMVITVEEWTCLQARVYFRKELFREYQYQAGVRPRFGVSLALLIDCLHTFTSSTGTTALELCYPGPDMQLLLKLIDANNSCINAEIRTRIPESIPREYIIDDEGNLPISFAVKSAALKEVIDDLEWPGSNITITLSPAPPGVSFRGEGHGDLQIDLPYDTQQDLFIAFQCNRHVSHRYKYKFLRATTSQIPNSILKDNRGSKVTIGSTGLLKVQHLISVRPTHAQQHHYMDPSQVHARVSYIEFYVMPDEDDNNEGTQ</sequence>
<name>A0ABP0TWI4_9BRYO</name>
<comment type="subcellular location">
    <subcellularLocation>
        <location evidence="1">Nucleus</location>
    </subcellularLocation>
</comment>
<evidence type="ECO:0008006" key="8">
    <source>
        <dbReference type="Google" id="ProtNLM"/>
    </source>
</evidence>
<dbReference type="EMBL" id="OZ019907">
    <property type="protein sequence ID" value="CAK9206329.1"/>
    <property type="molecule type" value="Genomic_DNA"/>
</dbReference>
<dbReference type="SUPFAM" id="SSF55979">
    <property type="entry name" value="DNA clamp"/>
    <property type="match status" value="1"/>
</dbReference>
<organism evidence="6 7">
    <name type="scientific">Sphagnum troendelagicum</name>
    <dbReference type="NCBI Taxonomy" id="128251"/>
    <lineage>
        <taxon>Eukaryota</taxon>
        <taxon>Viridiplantae</taxon>
        <taxon>Streptophyta</taxon>
        <taxon>Embryophyta</taxon>
        <taxon>Bryophyta</taxon>
        <taxon>Sphagnophytina</taxon>
        <taxon>Sphagnopsida</taxon>
        <taxon>Sphagnales</taxon>
        <taxon>Sphagnaceae</taxon>
        <taxon>Sphagnum</taxon>
    </lineage>
</organism>
<dbReference type="InterPro" id="IPR003011">
    <property type="entry name" value="Cell_cycle_checkpoint_Rad1"/>
</dbReference>
<dbReference type="Gene3D" id="3.70.10.10">
    <property type="match status" value="1"/>
</dbReference>
<dbReference type="PRINTS" id="PR01245">
    <property type="entry name" value="RAD1REC1"/>
</dbReference>
<evidence type="ECO:0000313" key="7">
    <source>
        <dbReference type="Proteomes" id="UP001497512"/>
    </source>
</evidence>
<gene>
    <name evidence="6" type="ORF">CSSPTR1EN2_LOCUS8294</name>
</gene>
<reference evidence="6" key="1">
    <citation type="submission" date="2024-02" db="EMBL/GenBank/DDBJ databases">
        <authorList>
            <consortium name="ELIXIR-Norway"/>
            <consortium name="Elixir Norway"/>
        </authorList>
    </citation>
    <scope>NUCLEOTIDE SEQUENCE</scope>
</reference>